<feature type="compositionally biased region" description="Low complexity" evidence="1">
    <location>
        <begin position="87"/>
        <end position="99"/>
    </location>
</feature>
<name>A0ABR9W049_9MICO</name>
<feature type="compositionally biased region" description="Gly residues" evidence="1">
    <location>
        <begin position="100"/>
        <end position="109"/>
    </location>
</feature>
<gene>
    <name evidence="2" type="ORF">IOE58_06215</name>
</gene>
<organism evidence="2 3">
    <name type="scientific">Brachybacterium epidermidis</name>
    <dbReference type="NCBI Taxonomy" id="2781983"/>
    <lineage>
        <taxon>Bacteria</taxon>
        <taxon>Bacillati</taxon>
        <taxon>Actinomycetota</taxon>
        <taxon>Actinomycetes</taxon>
        <taxon>Micrococcales</taxon>
        <taxon>Dermabacteraceae</taxon>
        <taxon>Brachybacterium</taxon>
    </lineage>
</organism>
<dbReference type="Proteomes" id="UP000644727">
    <property type="component" value="Unassembled WGS sequence"/>
</dbReference>
<accession>A0ABR9W049</accession>
<dbReference type="EMBL" id="JADEYR010000004">
    <property type="protein sequence ID" value="MBE9403797.1"/>
    <property type="molecule type" value="Genomic_DNA"/>
</dbReference>
<dbReference type="RefSeq" id="WP_193865538.1">
    <property type="nucleotide sequence ID" value="NZ_JADEYR010000004.1"/>
</dbReference>
<evidence type="ECO:0000313" key="2">
    <source>
        <dbReference type="EMBL" id="MBE9403797.1"/>
    </source>
</evidence>
<sequence>MPFIGGDTEQMRQYSELATRKSTLLAEMGSHLDAVVLNEQMWVGHDADEFRTRYQTDIRPRLDQVSADVQGCGITVTDHAEEQDAASGADSGTGTDNGSTGNGSGGGGLPEWLTNPTKTWSDFQKLWNKGKKLFDVSRAVPSWMRALTDPDAMKQIGHLLDANLLAQSKVFNWGKEFSKLTEKVLGNFNIPTGFFNRQAFGFIDDFAQGFAGKASHFLSNPAFRLAGKAAPWLDVGLGGFEAYEGFRDGDRQKQVTGGMTAVGGGMVLAGAAASATGVGAVAGVPLMVGGTALSLGAAGLDIAKDYFGWSGF</sequence>
<comment type="caution">
    <text evidence="2">The sequence shown here is derived from an EMBL/GenBank/DDBJ whole genome shotgun (WGS) entry which is preliminary data.</text>
</comment>
<reference evidence="2 3" key="1">
    <citation type="submission" date="2020-10" db="EMBL/GenBank/DDBJ databases">
        <title>Draft genome and description of Brachybacterium epidermidis sp nov.</title>
        <authorList>
            <person name="Boxberger M."/>
            <person name="La Scola B."/>
        </authorList>
    </citation>
    <scope>NUCLEOTIDE SEQUENCE [LARGE SCALE GENOMIC DNA]</scope>
    <source>
        <strain evidence="2 3">Marseille-Q2903</strain>
    </source>
</reference>
<evidence type="ECO:0008006" key="4">
    <source>
        <dbReference type="Google" id="ProtNLM"/>
    </source>
</evidence>
<protein>
    <recommendedName>
        <fullName evidence="4">WXG100 family type VII secretion target</fullName>
    </recommendedName>
</protein>
<keyword evidence="3" id="KW-1185">Reference proteome</keyword>
<evidence type="ECO:0000313" key="3">
    <source>
        <dbReference type="Proteomes" id="UP000644727"/>
    </source>
</evidence>
<proteinExistence type="predicted"/>
<feature type="region of interest" description="Disordered" evidence="1">
    <location>
        <begin position="79"/>
        <end position="113"/>
    </location>
</feature>
<evidence type="ECO:0000256" key="1">
    <source>
        <dbReference type="SAM" id="MobiDB-lite"/>
    </source>
</evidence>